<dbReference type="NCBIfam" id="NF037980">
    <property type="entry name" value="T2SS_GspK"/>
    <property type="match status" value="1"/>
</dbReference>
<evidence type="ECO:0000256" key="5">
    <source>
        <dbReference type="ARBA" id="ARBA00022519"/>
    </source>
</evidence>
<evidence type="ECO:0000256" key="1">
    <source>
        <dbReference type="ARBA" id="ARBA00004533"/>
    </source>
</evidence>
<gene>
    <name evidence="13" type="ORF">FHS24_000039</name>
</gene>
<feature type="compositionally biased region" description="Low complexity" evidence="10">
    <location>
        <begin position="328"/>
        <end position="352"/>
    </location>
</feature>
<reference evidence="13 14" key="1">
    <citation type="submission" date="2020-08" db="EMBL/GenBank/DDBJ databases">
        <title>Genomic Encyclopedia of Type Strains, Phase III (KMG-III): the genomes of soil and plant-associated and newly described type strains.</title>
        <authorList>
            <person name="Whitman W."/>
        </authorList>
    </citation>
    <scope>NUCLEOTIDE SEQUENCE [LARGE SCALE GENOMIC DNA]</scope>
    <source>
        <strain evidence="13 14">CECT 5885</strain>
    </source>
</reference>
<proteinExistence type="inferred from homology"/>
<feature type="domain" description="T2SS protein K first SAM-like" evidence="12">
    <location>
        <begin position="117"/>
        <end position="221"/>
    </location>
</feature>
<dbReference type="InterPro" id="IPR038072">
    <property type="entry name" value="GspK_central_sf"/>
</dbReference>
<name>A0A839T8X4_9GAMM</name>
<dbReference type="Pfam" id="PF03934">
    <property type="entry name" value="T2SSK"/>
    <property type="match status" value="1"/>
</dbReference>
<dbReference type="GO" id="GO:0005886">
    <property type="term" value="C:plasma membrane"/>
    <property type="evidence" value="ECO:0007669"/>
    <property type="project" value="UniProtKB-SubCell"/>
</dbReference>
<dbReference type="SUPFAM" id="SSF158544">
    <property type="entry name" value="GspK insert domain-like"/>
    <property type="match status" value="1"/>
</dbReference>
<evidence type="ECO:0000259" key="12">
    <source>
        <dbReference type="Pfam" id="PF21687"/>
    </source>
</evidence>
<accession>A0A839T8X4</accession>
<feature type="region of interest" description="Disordered" evidence="10">
    <location>
        <begin position="328"/>
        <end position="363"/>
    </location>
</feature>
<evidence type="ECO:0000256" key="4">
    <source>
        <dbReference type="ARBA" id="ARBA00022475"/>
    </source>
</evidence>
<keyword evidence="7" id="KW-0653">Protein transport</keyword>
<evidence type="ECO:0000256" key="10">
    <source>
        <dbReference type="SAM" id="MobiDB-lite"/>
    </source>
</evidence>
<dbReference type="Proteomes" id="UP000588111">
    <property type="component" value="Unassembled WGS sequence"/>
</dbReference>
<dbReference type="PANTHER" id="PTHR38831:SF1">
    <property type="entry name" value="TYPE II SECRETION SYSTEM PROTEIN K-RELATED"/>
    <property type="match status" value="1"/>
</dbReference>
<comment type="caution">
    <text evidence="13">The sequence shown here is derived from an EMBL/GenBank/DDBJ whole genome shotgun (WGS) entry which is preliminary data.</text>
</comment>
<evidence type="ECO:0000313" key="14">
    <source>
        <dbReference type="Proteomes" id="UP000588111"/>
    </source>
</evidence>
<dbReference type="InterPro" id="IPR005628">
    <property type="entry name" value="GspK"/>
</dbReference>
<keyword evidence="9" id="KW-0472">Membrane</keyword>
<comment type="similarity">
    <text evidence="2">Belongs to the GSP K family.</text>
</comment>
<evidence type="ECO:0000259" key="11">
    <source>
        <dbReference type="Pfam" id="PF03934"/>
    </source>
</evidence>
<evidence type="ECO:0000256" key="9">
    <source>
        <dbReference type="ARBA" id="ARBA00023136"/>
    </source>
</evidence>
<comment type="subcellular location">
    <subcellularLocation>
        <location evidence="1">Cell inner membrane</location>
    </subcellularLocation>
</comment>
<evidence type="ECO:0000256" key="2">
    <source>
        <dbReference type="ARBA" id="ARBA00007246"/>
    </source>
</evidence>
<dbReference type="PANTHER" id="PTHR38831">
    <property type="entry name" value="TYPE II SECRETION SYSTEM PROTEIN K"/>
    <property type="match status" value="1"/>
</dbReference>
<dbReference type="RefSeq" id="WP_227671759.1">
    <property type="nucleotide sequence ID" value="NZ_CAJHAH010000004.1"/>
</dbReference>
<keyword evidence="3" id="KW-0813">Transport</keyword>
<dbReference type="InterPro" id="IPR049179">
    <property type="entry name" value="T2SSK_SAM-like_2nd"/>
</dbReference>
<evidence type="ECO:0000313" key="13">
    <source>
        <dbReference type="EMBL" id="MBB3105548.1"/>
    </source>
</evidence>
<dbReference type="Gene3D" id="3.30.1300.30">
    <property type="entry name" value="GSPII I/J protein-like"/>
    <property type="match status" value="1"/>
</dbReference>
<organism evidence="13 14">
    <name type="scientific">Psychrobacter luti</name>
    <dbReference type="NCBI Taxonomy" id="198481"/>
    <lineage>
        <taxon>Bacteria</taxon>
        <taxon>Pseudomonadati</taxon>
        <taxon>Pseudomonadota</taxon>
        <taxon>Gammaproteobacteria</taxon>
        <taxon>Moraxellales</taxon>
        <taxon>Moraxellaceae</taxon>
        <taxon>Psychrobacter</taxon>
    </lineage>
</organism>
<feature type="domain" description="T2SS protein K second SAM-like" evidence="11">
    <location>
        <begin position="226"/>
        <end position="289"/>
    </location>
</feature>
<evidence type="ECO:0000256" key="7">
    <source>
        <dbReference type="ARBA" id="ARBA00022927"/>
    </source>
</evidence>
<dbReference type="Gene3D" id="1.10.40.60">
    <property type="entry name" value="EpsJ-like"/>
    <property type="match status" value="2"/>
</dbReference>
<keyword evidence="6" id="KW-0812">Transmembrane</keyword>
<protein>
    <submittedName>
        <fullName evidence="13">General secretion pathway protein K</fullName>
    </submittedName>
</protein>
<keyword evidence="8" id="KW-1133">Transmembrane helix</keyword>
<dbReference type="AlphaFoldDB" id="A0A839T8X4"/>
<dbReference type="EMBL" id="JACHXL010000001">
    <property type="protein sequence ID" value="MBB3105548.1"/>
    <property type="molecule type" value="Genomic_DNA"/>
</dbReference>
<evidence type="ECO:0000256" key="6">
    <source>
        <dbReference type="ARBA" id="ARBA00022692"/>
    </source>
</evidence>
<evidence type="ECO:0000256" key="8">
    <source>
        <dbReference type="ARBA" id="ARBA00022989"/>
    </source>
</evidence>
<keyword evidence="14" id="KW-1185">Reference proteome</keyword>
<sequence>MPTKPQIRPMMPVISTNADSQRGVALLTILLLVVSITVVAGAMLASQKIAIRRSGLLFDQNQLLQDINAGQHLAITLIRADAKLNDTDSTQDIWVQPIPPYTLGGHSIGIELRDEGSRFNINNLYHNGAVDTDALAVFQRLLTQLNLEPDIAIAVLDYQDADSEVYQDGGDESVVYAQQSSRSTDKALPNQALLSIDQLAEVKGVNAEVLAALRPYITVVPYYLPININTTSPVLLAALVEGATSQQMQSIVDLRAKQAFGSIDDIWQLPILSSVKEEQRKALTPLLAVDSQAFMALITASDNVDGGQVRQRFATVVISKTAADAEIANSSDNNSNKNSNNANNADSNVKNAQNSNNKKPKEVRVVTQRLWAFRPSF</sequence>
<dbReference type="GO" id="GO:0009306">
    <property type="term" value="P:protein secretion"/>
    <property type="evidence" value="ECO:0007669"/>
    <property type="project" value="InterPro"/>
</dbReference>
<evidence type="ECO:0000256" key="3">
    <source>
        <dbReference type="ARBA" id="ARBA00022448"/>
    </source>
</evidence>
<dbReference type="InterPro" id="IPR049031">
    <property type="entry name" value="T2SSK_SAM-like_1st"/>
</dbReference>
<keyword evidence="4" id="KW-1003">Cell membrane</keyword>
<dbReference type="Pfam" id="PF21687">
    <property type="entry name" value="T2SSK_1st"/>
    <property type="match status" value="1"/>
</dbReference>
<keyword evidence="5" id="KW-0997">Cell inner membrane</keyword>